<accession>A0A8H5HMP3</accession>
<gene>
    <name evidence="3" type="ORF">D9615_002264</name>
</gene>
<organism evidence="3 4">
    <name type="scientific">Tricholomella constricta</name>
    <dbReference type="NCBI Taxonomy" id="117010"/>
    <lineage>
        <taxon>Eukaryota</taxon>
        <taxon>Fungi</taxon>
        <taxon>Dikarya</taxon>
        <taxon>Basidiomycota</taxon>
        <taxon>Agaricomycotina</taxon>
        <taxon>Agaricomycetes</taxon>
        <taxon>Agaricomycetidae</taxon>
        <taxon>Agaricales</taxon>
        <taxon>Tricholomatineae</taxon>
        <taxon>Lyophyllaceae</taxon>
        <taxon>Tricholomella</taxon>
    </lineage>
</organism>
<dbReference type="Gene3D" id="3.40.30.10">
    <property type="entry name" value="Glutaredoxin"/>
    <property type="match status" value="1"/>
</dbReference>
<feature type="transmembrane region" description="Helical" evidence="1">
    <location>
        <begin position="17"/>
        <end position="35"/>
    </location>
</feature>
<evidence type="ECO:0000313" key="3">
    <source>
        <dbReference type="EMBL" id="KAF5385916.1"/>
    </source>
</evidence>
<dbReference type="OrthoDB" id="423313at2759"/>
<keyword evidence="4" id="KW-1185">Reference proteome</keyword>
<dbReference type="Pfam" id="PF00462">
    <property type="entry name" value="Glutaredoxin"/>
    <property type="match status" value="1"/>
</dbReference>
<evidence type="ECO:0000313" key="4">
    <source>
        <dbReference type="Proteomes" id="UP000565441"/>
    </source>
</evidence>
<dbReference type="InterPro" id="IPR036249">
    <property type="entry name" value="Thioredoxin-like_sf"/>
</dbReference>
<dbReference type="GO" id="GO:0000324">
    <property type="term" value="C:fungal-type vacuole"/>
    <property type="evidence" value="ECO:0007669"/>
    <property type="project" value="TreeGrafter"/>
</dbReference>
<keyword evidence="1" id="KW-0472">Membrane</keyword>
<dbReference type="GO" id="GO:0034599">
    <property type="term" value="P:cellular response to oxidative stress"/>
    <property type="evidence" value="ECO:0007669"/>
    <property type="project" value="TreeGrafter"/>
</dbReference>
<dbReference type="PROSITE" id="PS51354">
    <property type="entry name" value="GLUTAREDOXIN_2"/>
    <property type="match status" value="1"/>
</dbReference>
<evidence type="ECO:0000259" key="2">
    <source>
        <dbReference type="Pfam" id="PF00462"/>
    </source>
</evidence>
<dbReference type="CDD" id="cd03419">
    <property type="entry name" value="GRX_GRXh_1_2_like"/>
    <property type="match status" value="1"/>
</dbReference>
<comment type="caution">
    <text evidence="3">The sequence shown here is derived from an EMBL/GenBank/DDBJ whole genome shotgun (WGS) entry which is preliminary data.</text>
</comment>
<feature type="domain" description="Glutaredoxin" evidence="2">
    <location>
        <begin position="127"/>
        <end position="191"/>
    </location>
</feature>
<dbReference type="GO" id="GO:0005796">
    <property type="term" value="C:Golgi lumen"/>
    <property type="evidence" value="ECO:0007669"/>
    <property type="project" value="TreeGrafter"/>
</dbReference>
<dbReference type="Proteomes" id="UP000565441">
    <property type="component" value="Unassembled WGS sequence"/>
</dbReference>
<protein>
    <recommendedName>
        <fullName evidence="2">Glutaredoxin domain-containing protein</fullName>
    </recommendedName>
</protein>
<dbReference type="EMBL" id="JAACJP010000003">
    <property type="protein sequence ID" value="KAF5385916.1"/>
    <property type="molecule type" value="Genomic_DNA"/>
</dbReference>
<proteinExistence type="predicted"/>
<sequence>MSTAAPTSRTSIRPRRILIFLAILIGFLFFFGVPWELPPSLRDAGMSALSRANIAHLAKSREEPAPLPKVDEIFGLLHMVTEDVVDRALSEVEDLDPSQPIDMTVYAGYEKVDWTKTVKKLNEIYPVVVFSKSYCPFSRRAKKLLETYNIRPPPKIIEVDLRRDSVIIKSILSRLTQHHTFPNILIRGQSIGGSDELQALHAQRHLTKVLEKAGAVVQKDGSGK</sequence>
<dbReference type="GO" id="GO:0005801">
    <property type="term" value="C:cis-Golgi network"/>
    <property type="evidence" value="ECO:0007669"/>
    <property type="project" value="TreeGrafter"/>
</dbReference>
<evidence type="ECO:0000256" key="1">
    <source>
        <dbReference type="SAM" id="Phobius"/>
    </source>
</evidence>
<reference evidence="3 4" key="1">
    <citation type="journal article" date="2020" name="ISME J.">
        <title>Uncovering the hidden diversity of litter-decomposition mechanisms in mushroom-forming fungi.</title>
        <authorList>
            <person name="Floudas D."/>
            <person name="Bentzer J."/>
            <person name="Ahren D."/>
            <person name="Johansson T."/>
            <person name="Persson P."/>
            <person name="Tunlid A."/>
        </authorList>
    </citation>
    <scope>NUCLEOTIDE SEQUENCE [LARGE SCALE GENOMIC DNA]</scope>
    <source>
        <strain evidence="3 4">CBS 661.87</strain>
    </source>
</reference>
<dbReference type="PANTHER" id="PTHR45694">
    <property type="entry name" value="GLUTAREDOXIN 2"/>
    <property type="match status" value="1"/>
</dbReference>
<dbReference type="PANTHER" id="PTHR45694:SF5">
    <property type="entry name" value="GLUTAREDOXIN 2"/>
    <property type="match status" value="1"/>
</dbReference>
<dbReference type="SUPFAM" id="SSF52833">
    <property type="entry name" value="Thioredoxin-like"/>
    <property type="match status" value="1"/>
</dbReference>
<dbReference type="InterPro" id="IPR014025">
    <property type="entry name" value="Glutaredoxin_subgr"/>
</dbReference>
<keyword evidence="1" id="KW-1133">Transmembrane helix</keyword>
<dbReference type="InterPro" id="IPR002109">
    <property type="entry name" value="Glutaredoxin"/>
</dbReference>
<name>A0A8H5HMP3_9AGAR</name>
<dbReference type="AlphaFoldDB" id="A0A8H5HMP3"/>
<dbReference type="PRINTS" id="PR00160">
    <property type="entry name" value="GLUTAREDOXIN"/>
</dbReference>
<keyword evidence="1" id="KW-0812">Transmembrane</keyword>
<dbReference type="GO" id="GO:0015038">
    <property type="term" value="F:glutathione disulfide oxidoreductase activity"/>
    <property type="evidence" value="ECO:0007669"/>
    <property type="project" value="TreeGrafter"/>
</dbReference>